<evidence type="ECO:0000313" key="1">
    <source>
        <dbReference type="EMBL" id="JAH88524.1"/>
    </source>
</evidence>
<proteinExistence type="predicted"/>
<name>A0A0E9WDQ8_ANGAN</name>
<reference evidence="1" key="2">
    <citation type="journal article" date="2015" name="Fish Shellfish Immunol.">
        <title>Early steps in the European eel (Anguilla anguilla)-Vibrio vulnificus interaction in the gills: Role of the RtxA13 toxin.</title>
        <authorList>
            <person name="Callol A."/>
            <person name="Pajuelo D."/>
            <person name="Ebbesson L."/>
            <person name="Teles M."/>
            <person name="MacKenzie S."/>
            <person name="Amaro C."/>
        </authorList>
    </citation>
    <scope>NUCLEOTIDE SEQUENCE</scope>
</reference>
<sequence>MLPSGPTSIFSICTLRIQHNTYIISQKQHIILQLGSLFGL</sequence>
<accession>A0A0E9WDQ8</accession>
<dbReference type="AlphaFoldDB" id="A0A0E9WDQ8"/>
<reference evidence="1" key="1">
    <citation type="submission" date="2014-11" db="EMBL/GenBank/DDBJ databases">
        <authorList>
            <person name="Amaro Gonzalez C."/>
        </authorList>
    </citation>
    <scope>NUCLEOTIDE SEQUENCE</scope>
</reference>
<dbReference type="EMBL" id="GBXM01020053">
    <property type="protein sequence ID" value="JAH88524.1"/>
    <property type="molecule type" value="Transcribed_RNA"/>
</dbReference>
<organism evidence="1">
    <name type="scientific">Anguilla anguilla</name>
    <name type="common">European freshwater eel</name>
    <name type="synonym">Muraena anguilla</name>
    <dbReference type="NCBI Taxonomy" id="7936"/>
    <lineage>
        <taxon>Eukaryota</taxon>
        <taxon>Metazoa</taxon>
        <taxon>Chordata</taxon>
        <taxon>Craniata</taxon>
        <taxon>Vertebrata</taxon>
        <taxon>Euteleostomi</taxon>
        <taxon>Actinopterygii</taxon>
        <taxon>Neopterygii</taxon>
        <taxon>Teleostei</taxon>
        <taxon>Anguilliformes</taxon>
        <taxon>Anguillidae</taxon>
        <taxon>Anguilla</taxon>
    </lineage>
</organism>
<protein>
    <submittedName>
        <fullName evidence="1">Uncharacterized protein</fullName>
    </submittedName>
</protein>